<evidence type="ECO:0000313" key="3">
    <source>
        <dbReference type="Proteomes" id="UP000058114"/>
    </source>
</evidence>
<name>A0A0S2SGG9_9GAMM</name>
<reference evidence="2 3" key="2">
    <citation type="journal article" date="2016" name="Genome Announc.">
        <title>Complete Genome Sequence of the Highly Virulent Aeromonas schubertii Strain WL1483, Isolated from Diseased Snakehead Fish (Channa argus) in China.</title>
        <authorList>
            <person name="Liu L."/>
            <person name="Li N."/>
            <person name="Zhang D."/>
            <person name="Fu X."/>
            <person name="Shi C."/>
            <person name="Lin Q."/>
            <person name="Hao G."/>
        </authorList>
    </citation>
    <scope>NUCLEOTIDE SEQUENCE [LARGE SCALE GENOMIC DNA]</scope>
    <source>
        <strain evidence="2 3">WL1483</strain>
    </source>
</reference>
<dbReference type="EMBL" id="CP013067">
    <property type="protein sequence ID" value="ALP40808.1"/>
    <property type="molecule type" value="Genomic_DNA"/>
</dbReference>
<dbReference type="PATRIC" id="fig|652.5.peg.3709"/>
<protein>
    <submittedName>
        <fullName evidence="2">Uncharacterized protein</fullName>
    </submittedName>
</protein>
<feature type="transmembrane region" description="Helical" evidence="1">
    <location>
        <begin position="12"/>
        <end position="31"/>
    </location>
</feature>
<proteinExistence type="predicted"/>
<reference evidence="3" key="1">
    <citation type="submission" date="2015-10" db="EMBL/GenBank/DDBJ databases">
        <title>Complete Genome Sequence of Aeromonas schubertii strain WL1483.</title>
        <authorList>
            <person name="Liu L."/>
        </authorList>
    </citation>
    <scope>NUCLEOTIDE SEQUENCE [LARGE SCALE GENOMIC DNA]</scope>
    <source>
        <strain evidence="3">WL1483</strain>
    </source>
</reference>
<organism evidence="2 3">
    <name type="scientific">Aeromonas schubertii</name>
    <dbReference type="NCBI Taxonomy" id="652"/>
    <lineage>
        <taxon>Bacteria</taxon>
        <taxon>Pseudomonadati</taxon>
        <taxon>Pseudomonadota</taxon>
        <taxon>Gammaproteobacteria</taxon>
        <taxon>Aeromonadales</taxon>
        <taxon>Aeromonadaceae</taxon>
        <taxon>Aeromonas</taxon>
    </lineage>
</organism>
<dbReference type="Proteomes" id="UP000058114">
    <property type="component" value="Chromosome"/>
</dbReference>
<keyword evidence="1" id="KW-0812">Transmembrane</keyword>
<evidence type="ECO:0000313" key="2">
    <source>
        <dbReference type="EMBL" id="ALP40808.1"/>
    </source>
</evidence>
<dbReference type="KEGG" id="asr:WL1483_1389"/>
<gene>
    <name evidence="2" type="ORF">WL1483_1389</name>
</gene>
<keyword evidence="1" id="KW-1133">Transmembrane helix</keyword>
<keyword evidence="1" id="KW-0472">Membrane</keyword>
<evidence type="ECO:0000256" key="1">
    <source>
        <dbReference type="SAM" id="Phobius"/>
    </source>
</evidence>
<dbReference type="RefSeq" id="WP_060587398.1">
    <property type="nucleotide sequence ID" value="NZ_CP013067.1"/>
</dbReference>
<sequence length="127" mass="13941">MRRKEVHGAIHVTSSVAIMFLLTFALVYPLIDAAKGDSGKMTHLLEGIPLETRDRIAGWRLDEIEPGLLSVYEEMPVVNVDGKGVRNVLACHNARFDVALVNGASQEMTNLLERISYQAAGTDLSSF</sequence>
<accession>A0A0S2SGG9</accession>
<dbReference type="AlphaFoldDB" id="A0A0S2SGG9"/>